<protein>
    <submittedName>
        <fullName evidence="1">Uncharacterized protein</fullName>
    </submittedName>
</protein>
<comment type="caution">
    <text evidence="1">The sequence shown here is derived from an EMBL/GenBank/DDBJ whole genome shotgun (WGS) entry which is preliminary data.</text>
</comment>
<dbReference type="OrthoDB" id="6371047at2759"/>
<proteinExistence type="predicted"/>
<dbReference type="AlphaFoldDB" id="A0A8J2WK18"/>
<name>A0A8J2WK18_9CRUS</name>
<keyword evidence="2" id="KW-1185">Reference proteome</keyword>
<gene>
    <name evidence="1" type="ORF">DGAL_LOCUS8397</name>
</gene>
<evidence type="ECO:0000313" key="1">
    <source>
        <dbReference type="EMBL" id="CAH0105377.1"/>
    </source>
</evidence>
<sequence length="129" mass="14924">MQLEDLQKSLMPVQDGIIALIKLTAKLTKDTEKAEAAVVLGELSKADESMRDRLFVLQKEIPVKQIDIEHKETQHAQAKFSPRSIHSEEVREFWKKELNANEWVMLTLEEGYVIPFKEFLPKYEEPSNA</sequence>
<reference evidence="1" key="1">
    <citation type="submission" date="2021-11" db="EMBL/GenBank/DDBJ databases">
        <authorList>
            <person name="Schell T."/>
        </authorList>
    </citation>
    <scope>NUCLEOTIDE SEQUENCE</scope>
    <source>
        <strain evidence="1">M5</strain>
    </source>
</reference>
<dbReference type="Proteomes" id="UP000789390">
    <property type="component" value="Unassembled WGS sequence"/>
</dbReference>
<dbReference type="EMBL" id="CAKKLH010000180">
    <property type="protein sequence ID" value="CAH0105377.1"/>
    <property type="molecule type" value="Genomic_DNA"/>
</dbReference>
<organism evidence="1 2">
    <name type="scientific">Daphnia galeata</name>
    <dbReference type="NCBI Taxonomy" id="27404"/>
    <lineage>
        <taxon>Eukaryota</taxon>
        <taxon>Metazoa</taxon>
        <taxon>Ecdysozoa</taxon>
        <taxon>Arthropoda</taxon>
        <taxon>Crustacea</taxon>
        <taxon>Branchiopoda</taxon>
        <taxon>Diplostraca</taxon>
        <taxon>Cladocera</taxon>
        <taxon>Anomopoda</taxon>
        <taxon>Daphniidae</taxon>
        <taxon>Daphnia</taxon>
    </lineage>
</organism>
<evidence type="ECO:0000313" key="2">
    <source>
        <dbReference type="Proteomes" id="UP000789390"/>
    </source>
</evidence>
<accession>A0A8J2WK18</accession>